<dbReference type="EMBL" id="RAQU01000297">
    <property type="protein sequence ID" value="RKK01302.1"/>
    <property type="molecule type" value="Genomic_DNA"/>
</dbReference>
<evidence type="ECO:0000313" key="4">
    <source>
        <dbReference type="Proteomes" id="UP000274097"/>
    </source>
</evidence>
<dbReference type="Proteomes" id="UP000274097">
    <property type="component" value="Unassembled WGS sequence"/>
</dbReference>
<proteinExistence type="predicted"/>
<comment type="caution">
    <text evidence="2">The sequence shown here is derived from an EMBL/GenBank/DDBJ whole genome shotgun (WGS) entry which is preliminary data.</text>
</comment>
<reference evidence="2 5" key="1">
    <citation type="submission" date="2018-09" db="EMBL/GenBank/DDBJ databases">
        <title>Roseomonas sp. nov., isolated from feces of Tibetan antelopes in the Qinghai-Tibet plateau, China.</title>
        <authorList>
            <person name="Tian Z."/>
        </authorList>
    </citation>
    <scope>NUCLEOTIDE SEQUENCE [LARGE SCALE GENOMIC DNA]</scope>
    <source>
        <strain evidence="3 4">Z23</strain>
        <strain evidence="2 5">Z24</strain>
    </source>
</reference>
<dbReference type="OrthoDB" id="9799894at2"/>
<evidence type="ECO:0000256" key="1">
    <source>
        <dbReference type="SAM" id="MobiDB-lite"/>
    </source>
</evidence>
<protein>
    <submittedName>
        <fullName evidence="2">DUF1178 family protein</fullName>
    </submittedName>
</protein>
<organism evidence="2 5">
    <name type="scientific">Teichococcus wenyumeiae</name>
    <dbReference type="NCBI Taxonomy" id="2478470"/>
    <lineage>
        <taxon>Bacteria</taxon>
        <taxon>Pseudomonadati</taxon>
        <taxon>Pseudomonadota</taxon>
        <taxon>Alphaproteobacteria</taxon>
        <taxon>Acetobacterales</taxon>
        <taxon>Roseomonadaceae</taxon>
        <taxon>Roseomonas</taxon>
    </lineage>
</organism>
<dbReference type="RefSeq" id="WP_120640966.1">
    <property type="nucleotide sequence ID" value="NZ_RAQU01000297.1"/>
</dbReference>
<dbReference type="Pfam" id="PF06676">
    <property type="entry name" value="DUF1178"/>
    <property type="match status" value="1"/>
</dbReference>
<feature type="region of interest" description="Disordered" evidence="1">
    <location>
        <begin position="54"/>
        <end position="85"/>
    </location>
</feature>
<gene>
    <name evidence="2" type="ORF">D6Z83_25675</name>
    <name evidence="3" type="ORF">EBE87_17430</name>
</gene>
<dbReference type="PIRSF" id="PIRSF032131">
    <property type="entry name" value="UCP032131"/>
    <property type="match status" value="1"/>
</dbReference>
<dbReference type="InParanoid" id="A0A3A9J4B9"/>
<evidence type="ECO:0000313" key="3">
    <source>
        <dbReference type="EMBL" id="RMI19946.1"/>
    </source>
</evidence>
<dbReference type="AlphaFoldDB" id="A0A3A9J4B9"/>
<evidence type="ECO:0000313" key="5">
    <source>
        <dbReference type="Proteomes" id="UP000278036"/>
    </source>
</evidence>
<evidence type="ECO:0000313" key="2">
    <source>
        <dbReference type="EMBL" id="RKK01302.1"/>
    </source>
</evidence>
<sequence length="160" mass="17242">MIHYQLRCDQAHEFDGWYKDSAAFEKLAAAELVECPVCGSGKVSRALMAPAIPKKGRTKAAEPVEAVPAPAPQPPPGPQQQAAAGPIPAQMVALLQRMRAEVEKNCDYVGSGFADEARKMHRGETEFRGIYGEASDADAEALQEEGIDIARLPWVPRADG</sequence>
<dbReference type="InterPro" id="IPR009562">
    <property type="entry name" value="DUF1178"/>
</dbReference>
<feature type="compositionally biased region" description="Pro residues" evidence="1">
    <location>
        <begin position="69"/>
        <end position="78"/>
    </location>
</feature>
<dbReference type="Proteomes" id="UP000278036">
    <property type="component" value="Unassembled WGS sequence"/>
</dbReference>
<name>A0A3A9J4B9_9PROT</name>
<dbReference type="EMBL" id="RFLX01000014">
    <property type="protein sequence ID" value="RMI19946.1"/>
    <property type="molecule type" value="Genomic_DNA"/>
</dbReference>
<accession>A0A3A9J4B9</accession>
<keyword evidence="4" id="KW-1185">Reference proteome</keyword>